<dbReference type="PANTHER" id="PTHR42909">
    <property type="entry name" value="ZGC:136858"/>
    <property type="match status" value="1"/>
</dbReference>
<evidence type="ECO:0000313" key="4">
    <source>
        <dbReference type="Proteomes" id="UP001054945"/>
    </source>
</evidence>
<dbReference type="Gene3D" id="3.40.1190.20">
    <property type="match status" value="1"/>
</dbReference>
<dbReference type="EMBL" id="BPLR01010852">
    <property type="protein sequence ID" value="GIY42476.1"/>
    <property type="molecule type" value="Genomic_DNA"/>
</dbReference>
<keyword evidence="4" id="KW-1185">Reference proteome</keyword>
<dbReference type="GO" id="GO:0006796">
    <property type="term" value="P:phosphate-containing compound metabolic process"/>
    <property type="evidence" value="ECO:0007669"/>
    <property type="project" value="UniProtKB-ARBA"/>
</dbReference>
<name>A0AAV4TAU9_CAEEX</name>
<evidence type="ECO:0000259" key="2">
    <source>
        <dbReference type="Pfam" id="PF00294"/>
    </source>
</evidence>
<evidence type="ECO:0000256" key="1">
    <source>
        <dbReference type="ARBA" id="ARBA00022723"/>
    </source>
</evidence>
<dbReference type="GO" id="GO:0016798">
    <property type="term" value="F:hydrolase activity, acting on glycosyl bonds"/>
    <property type="evidence" value="ECO:0007669"/>
    <property type="project" value="TreeGrafter"/>
</dbReference>
<dbReference type="SUPFAM" id="SSF53613">
    <property type="entry name" value="Ribokinase-like"/>
    <property type="match status" value="1"/>
</dbReference>
<accession>A0AAV4TAU9</accession>
<reference evidence="3 4" key="1">
    <citation type="submission" date="2021-06" db="EMBL/GenBank/DDBJ databases">
        <title>Caerostris extrusa draft genome.</title>
        <authorList>
            <person name="Kono N."/>
            <person name="Arakawa K."/>
        </authorList>
    </citation>
    <scope>NUCLEOTIDE SEQUENCE [LARGE SCALE GENOMIC DNA]</scope>
</reference>
<feature type="domain" description="Carbohydrate kinase PfkB" evidence="2">
    <location>
        <begin position="9"/>
        <end position="133"/>
    </location>
</feature>
<evidence type="ECO:0000313" key="3">
    <source>
        <dbReference type="EMBL" id="GIY42476.1"/>
    </source>
</evidence>
<dbReference type="InterPro" id="IPR011611">
    <property type="entry name" value="PfkB_dom"/>
</dbReference>
<gene>
    <name evidence="3" type="primary">AVEN_86090_1</name>
    <name evidence="3" type="ORF">CEXT_107261</name>
</gene>
<dbReference type="AlphaFoldDB" id="A0AAV4TAU9"/>
<organism evidence="3 4">
    <name type="scientific">Caerostris extrusa</name>
    <name type="common">Bark spider</name>
    <name type="synonym">Caerostris bankana</name>
    <dbReference type="NCBI Taxonomy" id="172846"/>
    <lineage>
        <taxon>Eukaryota</taxon>
        <taxon>Metazoa</taxon>
        <taxon>Ecdysozoa</taxon>
        <taxon>Arthropoda</taxon>
        <taxon>Chelicerata</taxon>
        <taxon>Arachnida</taxon>
        <taxon>Araneae</taxon>
        <taxon>Araneomorphae</taxon>
        <taxon>Entelegynae</taxon>
        <taxon>Araneoidea</taxon>
        <taxon>Araneidae</taxon>
        <taxon>Caerostris</taxon>
    </lineage>
</organism>
<sequence>MDGRTMDGKVESTAGGVGRNLADCLARLGQNPFLISNVGAQEHAHTLLSKMDHVDKGGIKIVPDARTATCVVLLDHSGECLFVIGDMGIHDSLSPEQVEAQRSIMSEAPLVVIDGNVPLKSLDRIFHHCAESKVPEEISFFRRQ</sequence>
<dbReference type="PANTHER" id="PTHR42909:SF1">
    <property type="entry name" value="CARBOHYDRATE KINASE PFKB DOMAIN-CONTAINING PROTEIN"/>
    <property type="match status" value="1"/>
</dbReference>
<dbReference type="Pfam" id="PF00294">
    <property type="entry name" value="PfkB"/>
    <property type="match status" value="1"/>
</dbReference>
<protein>
    <submittedName>
        <fullName evidence="3">PfkB domain-containing protein</fullName>
    </submittedName>
</protein>
<dbReference type="InterPro" id="IPR029056">
    <property type="entry name" value="Ribokinase-like"/>
</dbReference>
<proteinExistence type="predicted"/>
<keyword evidence="1" id="KW-0479">Metal-binding</keyword>
<comment type="caution">
    <text evidence="3">The sequence shown here is derived from an EMBL/GenBank/DDBJ whole genome shotgun (WGS) entry which is preliminary data.</text>
</comment>
<dbReference type="GO" id="GO:0004730">
    <property type="term" value="F:pseudouridylate synthase activity"/>
    <property type="evidence" value="ECO:0007669"/>
    <property type="project" value="TreeGrafter"/>
</dbReference>
<dbReference type="GO" id="GO:0046872">
    <property type="term" value="F:metal ion binding"/>
    <property type="evidence" value="ECO:0007669"/>
    <property type="project" value="UniProtKB-KW"/>
</dbReference>
<dbReference type="GO" id="GO:0005737">
    <property type="term" value="C:cytoplasm"/>
    <property type="evidence" value="ECO:0007669"/>
    <property type="project" value="TreeGrafter"/>
</dbReference>
<dbReference type="Proteomes" id="UP001054945">
    <property type="component" value="Unassembled WGS sequence"/>
</dbReference>